<proteinExistence type="predicted"/>
<gene>
    <name evidence="2" type="ORF">OS493_020230</name>
</gene>
<organism evidence="2 3">
    <name type="scientific">Desmophyllum pertusum</name>
    <dbReference type="NCBI Taxonomy" id="174260"/>
    <lineage>
        <taxon>Eukaryota</taxon>
        <taxon>Metazoa</taxon>
        <taxon>Cnidaria</taxon>
        <taxon>Anthozoa</taxon>
        <taxon>Hexacorallia</taxon>
        <taxon>Scleractinia</taxon>
        <taxon>Caryophylliina</taxon>
        <taxon>Caryophylliidae</taxon>
        <taxon>Desmophyllum</taxon>
    </lineage>
</organism>
<feature type="region of interest" description="Disordered" evidence="1">
    <location>
        <begin position="187"/>
        <end position="221"/>
    </location>
</feature>
<dbReference type="Gene3D" id="1.10.533.10">
    <property type="entry name" value="Death Domain, Fas"/>
    <property type="match status" value="1"/>
</dbReference>
<feature type="compositionally biased region" description="Basic and acidic residues" evidence="1">
    <location>
        <begin position="206"/>
        <end position="221"/>
    </location>
</feature>
<evidence type="ECO:0000256" key="1">
    <source>
        <dbReference type="SAM" id="MobiDB-lite"/>
    </source>
</evidence>
<dbReference type="InterPro" id="IPR011029">
    <property type="entry name" value="DEATH-like_dom_sf"/>
</dbReference>
<protein>
    <submittedName>
        <fullName evidence="2">Uncharacterized protein</fullName>
    </submittedName>
</protein>
<evidence type="ECO:0000313" key="2">
    <source>
        <dbReference type="EMBL" id="KAJ7384651.1"/>
    </source>
</evidence>
<sequence length="274" mass="31111">MSQDIYQERLYREHKDSALMQLKSDGFEELGFNVGQESGYIYNQESLTVSIQLGEGYKPVNSQQESIIEFTVDVQSSVWWSTGYVQTVKVQGSSADATSPKILRGKIAVQDQHGHVLEDDFYQSADLCAYARRVLGVEKVVFNLKPVARKLGLTEEMKNQVVTDHWQSETEQLKRVLKSWLERQANTEERAAGKHRRLCRSQKSPRRTEAEADAHMDSGKHVRELESESLYDSIRKKWAETVTGVNDPGPSYEYESSPAHHDQPSLQSTETAGQ</sequence>
<dbReference type="AlphaFoldDB" id="A0A9W9ZN76"/>
<dbReference type="EMBL" id="MU825885">
    <property type="protein sequence ID" value="KAJ7384651.1"/>
    <property type="molecule type" value="Genomic_DNA"/>
</dbReference>
<name>A0A9W9ZN76_9CNID</name>
<comment type="caution">
    <text evidence="2">The sequence shown here is derived from an EMBL/GenBank/DDBJ whole genome shotgun (WGS) entry which is preliminary data.</text>
</comment>
<keyword evidence="3" id="KW-1185">Reference proteome</keyword>
<dbReference type="Proteomes" id="UP001163046">
    <property type="component" value="Unassembled WGS sequence"/>
</dbReference>
<feature type="compositionally biased region" description="Polar residues" evidence="1">
    <location>
        <begin position="264"/>
        <end position="274"/>
    </location>
</feature>
<reference evidence="2" key="1">
    <citation type="submission" date="2023-01" db="EMBL/GenBank/DDBJ databases">
        <title>Genome assembly of the deep-sea coral Lophelia pertusa.</title>
        <authorList>
            <person name="Herrera S."/>
            <person name="Cordes E."/>
        </authorList>
    </citation>
    <scope>NUCLEOTIDE SEQUENCE</scope>
    <source>
        <strain evidence="2">USNM1676648</strain>
        <tissue evidence="2">Polyp</tissue>
    </source>
</reference>
<feature type="compositionally biased region" description="Basic residues" evidence="1">
    <location>
        <begin position="193"/>
        <end position="205"/>
    </location>
</feature>
<evidence type="ECO:0000313" key="3">
    <source>
        <dbReference type="Proteomes" id="UP001163046"/>
    </source>
</evidence>
<accession>A0A9W9ZN76</accession>
<feature type="region of interest" description="Disordered" evidence="1">
    <location>
        <begin position="242"/>
        <end position="274"/>
    </location>
</feature>
<dbReference type="OrthoDB" id="6009397at2759"/>